<proteinExistence type="predicted"/>
<dbReference type="EMBL" id="KB870810">
    <property type="protein sequence ID" value="EOA19458.1"/>
    <property type="molecule type" value="Genomic_DNA"/>
</dbReference>
<sequence>MSTPKNKERKQRVPNISQRPRGSNPPPPTPQAGETALYLHSTISQPQTPQEPIREEPQASPSATPHFRNFPPPQSLFQISVNEVRRDQPTRSSLEVQTSRGFQPQDHVHDPPESPVQHSHVPSHLSSQGHNFEPDPMFDRDPKLVRMITKVLTNKFNGPFYSWSCVPQDRRERYIIEFAKTHTWDPLIIGTVQKKFEKVCQRRIKDMVSNVRTSRERPTWIVDTLW</sequence>
<evidence type="ECO:0000313" key="2">
    <source>
        <dbReference type="EMBL" id="EOA19458.1"/>
    </source>
</evidence>
<reference evidence="3" key="1">
    <citation type="journal article" date="2013" name="Nat. Genet.">
        <title>The Capsella rubella genome and the genomic consequences of rapid mating system evolution.</title>
        <authorList>
            <person name="Slotte T."/>
            <person name="Hazzouri K.M."/>
            <person name="Agren J.A."/>
            <person name="Koenig D."/>
            <person name="Maumus F."/>
            <person name="Guo Y.L."/>
            <person name="Steige K."/>
            <person name="Platts A.E."/>
            <person name="Escobar J.S."/>
            <person name="Newman L.K."/>
            <person name="Wang W."/>
            <person name="Mandakova T."/>
            <person name="Vello E."/>
            <person name="Smith L.M."/>
            <person name="Henz S.R."/>
            <person name="Steffen J."/>
            <person name="Takuno S."/>
            <person name="Brandvain Y."/>
            <person name="Coop G."/>
            <person name="Andolfatto P."/>
            <person name="Hu T.T."/>
            <person name="Blanchette M."/>
            <person name="Clark R.M."/>
            <person name="Quesneville H."/>
            <person name="Nordborg M."/>
            <person name="Gaut B.S."/>
            <person name="Lysak M.A."/>
            <person name="Jenkins J."/>
            <person name="Grimwood J."/>
            <person name="Chapman J."/>
            <person name="Prochnik S."/>
            <person name="Shu S."/>
            <person name="Rokhsar D."/>
            <person name="Schmutz J."/>
            <person name="Weigel D."/>
            <person name="Wright S.I."/>
        </authorList>
    </citation>
    <scope>NUCLEOTIDE SEQUENCE [LARGE SCALE GENOMIC DNA]</scope>
    <source>
        <strain evidence="3">cv. Monte Gargano</strain>
    </source>
</reference>
<evidence type="ECO:0000313" key="3">
    <source>
        <dbReference type="Proteomes" id="UP000029121"/>
    </source>
</evidence>
<feature type="compositionally biased region" description="Polar residues" evidence="1">
    <location>
        <begin position="41"/>
        <end position="50"/>
    </location>
</feature>
<accession>R0H7E5</accession>
<keyword evidence="3" id="KW-1185">Reference proteome</keyword>
<feature type="compositionally biased region" description="Polar residues" evidence="1">
    <location>
        <begin position="90"/>
        <end position="102"/>
    </location>
</feature>
<evidence type="ECO:0000256" key="1">
    <source>
        <dbReference type="SAM" id="MobiDB-lite"/>
    </source>
</evidence>
<protein>
    <submittedName>
        <fullName evidence="2">Uncharacterized protein</fullName>
    </submittedName>
</protein>
<dbReference type="AlphaFoldDB" id="R0H7E5"/>
<name>R0H7E5_9BRAS</name>
<dbReference type="Proteomes" id="UP000029121">
    <property type="component" value="Unassembled WGS sequence"/>
</dbReference>
<organism evidence="2 3">
    <name type="scientific">Capsella rubella</name>
    <dbReference type="NCBI Taxonomy" id="81985"/>
    <lineage>
        <taxon>Eukaryota</taxon>
        <taxon>Viridiplantae</taxon>
        <taxon>Streptophyta</taxon>
        <taxon>Embryophyta</taxon>
        <taxon>Tracheophyta</taxon>
        <taxon>Spermatophyta</taxon>
        <taxon>Magnoliopsida</taxon>
        <taxon>eudicotyledons</taxon>
        <taxon>Gunneridae</taxon>
        <taxon>Pentapetalae</taxon>
        <taxon>rosids</taxon>
        <taxon>malvids</taxon>
        <taxon>Brassicales</taxon>
        <taxon>Brassicaceae</taxon>
        <taxon>Camelineae</taxon>
        <taxon>Capsella</taxon>
    </lineage>
</organism>
<gene>
    <name evidence="2" type="ORF">CARUB_v10001898mg</name>
</gene>
<feature type="region of interest" description="Disordered" evidence="1">
    <location>
        <begin position="1"/>
        <end position="138"/>
    </location>
</feature>